<evidence type="ECO:0000313" key="2">
    <source>
        <dbReference type="EMBL" id="NML47238.1"/>
    </source>
</evidence>
<feature type="chain" id="PRO_5032478959" evidence="1">
    <location>
        <begin position="20"/>
        <end position="124"/>
    </location>
</feature>
<gene>
    <name evidence="2" type="ORF">HHL11_26055</name>
</gene>
<organism evidence="2 3">
    <name type="scientific">Ramlibacter agri</name>
    <dbReference type="NCBI Taxonomy" id="2728837"/>
    <lineage>
        <taxon>Bacteria</taxon>
        <taxon>Pseudomonadati</taxon>
        <taxon>Pseudomonadota</taxon>
        <taxon>Betaproteobacteria</taxon>
        <taxon>Burkholderiales</taxon>
        <taxon>Comamonadaceae</taxon>
        <taxon>Ramlibacter</taxon>
    </lineage>
</organism>
<keyword evidence="3" id="KW-1185">Reference proteome</keyword>
<name>A0A848HHS1_9BURK</name>
<dbReference type="RefSeq" id="WP_169421520.1">
    <property type="nucleotide sequence ID" value="NZ_JABBFX010000003.1"/>
</dbReference>
<comment type="caution">
    <text evidence="2">The sequence shown here is derived from an EMBL/GenBank/DDBJ whole genome shotgun (WGS) entry which is preliminary data.</text>
</comment>
<sequence length="124" mass="12557">MKRIVLALALAGAGTLALAQGGSFRCGGVGVGEQDKFKAEAVQHDALLTFAVSTGAYLADVGVRITDSHGAVVLEGKCDGPLMLLDLPGKGSYTVAATAQGKTQQKTLAIGQRPASATFTWPAG</sequence>
<dbReference type="GO" id="GO:0004180">
    <property type="term" value="F:carboxypeptidase activity"/>
    <property type="evidence" value="ECO:0007669"/>
    <property type="project" value="UniProtKB-KW"/>
</dbReference>
<keyword evidence="2" id="KW-0378">Hydrolase</keyword>
<feature type="signal peptide" evidence="1">
    <location>
        <begin position="1"/>
        <end position="19"/>
    </location>
</feature>
<proteinExistence type="predicted"/>
<evidence type="ECO:0000313" key="3">
    <source>
        <dbReference type="Proteomes" id="UP000541185"/>
    </source>
</evidence>
<accession>A0A848HHS1</accession>
<dbReference type="AlphaFoldDB" id="A0A848HHS1"/>
<protein>
    <submittedName>
        <fullName evidence="2">Carboxypeptidase regulatory-like domain-containing protein</fullName>
    </submittedName>
</protein>
<dbReference type="EMBL" id="JABBFX010000003">
    <property type="protein sequence ID" value="NML47238.1"/>
    <property type="molecule type" value="Genomic_DNA"/>
</dbReference>
<evidence type="ECO:0000256" key="1">
    <source>
        <dbReference type="SAM" id="SignalP"/>
    </source>
</evidence>
<keyword evidence="2" id="KW-0121">Carboxypeptidase</keyword>
<keyword evidence="2" id="KW-0645">Protease</keyword>
<reference evidence="2 3" key="1">
    <citation type="submission" date="2020-04" db="EMBL/GenBank/DDBJ databases">
        <title>Ramlibacter sp. G-1-2-2 isolated from soil.</title>
        <authorList>
            <person name="Dahal R.H."/>
        </authorList>
    </citation>
    <scope>NUCLEOTIDE SEQUENCE [LARGE SCALE GENOMIC DNA]</scope>
    <source>
        <strain evidence="2 3">G-1-2-2</strain>
    </source>
</reference>
<keyword evidence="1" id="KW-0732">Signal</keyword>
<dbReference type="Proteomes" id="UP000541185">
    <property type="component" value="Unassembled WGS sequence"/>
</dbReference>